<dbReference type="AlphaFoldDB" id="A0A8C0GJ03"/>
<accession>A0A8C0GJ03</accession>
<name>A0A8C0GJ03_CHEAB</name>
<dbReference type="Ensembl" id="ENSCABT00000010880.1">
    <property type="protein sequence ID" value="ENSCABP00000009925.1"/>
    <property type="gene ID" value="ENSCABG00000007454.1"/>
</dbReference>
<sequence>DVISSITPSPSRPPAGHGVRAHLPGDALAEEAEGGDFSSSVCDRLEGKEVKAMKLQVSIQSNPLSPSPRVQHRGMSGVFWGVPGVGGNMTGAFLLLCNGPEEPLKQGTSYSSPEGTSHSPAPAAQPRYPCRLTPPALPVPSVPKSASPEFFTTRPGAFSPLVPHPKGLKPAPSSQSLWDTPHTVCTLETHHLSLPGLYNARGWVSLVWLGRQLLPAWLATTLLGWGGEALGTSSLQR</sequence>
<evidence type="ECO:0000313" key="3">
    <source>
        <dbReference type="Proteomes" id="UP000694404"/>
    </source>
</evidence>
<reference evidence="2" key="1">
    <citation type="submission" date="2025-08" db="UniProtKB">
        <authorList>
            <consortium name="Ensembl"/>
        </authorList>
    </citation>
    <scope>IDENTIFICATION</scope>
</reference>
<feature type="region of interest" description="Disordered" evidence="1">
    <location>
        <begin position="104"/>
        <end position="126"/>
    </location>
</feature>
<proteinExistence type="predicted"/>
<protein>
    <submittedName>
        <fullName evidence="2">Uncharacterized protein</fullName>
    </submittedName>
</protein>
<feature type="compositionally biased region" description="Polar residues" evidence="1">
    <location>
        <begin position="106"/>
        <end position="119"/>
    </location>
</feature>
<reference evidence="2" key="2">
    <citation type="submission" date="2025-09" db="UniProtKB">
        <authorList>
            <consortium name="Ensembl"/>
        </authorList>
    </citation>
    <scope>IDENTIFICATION</scope>
</reference>
<evidence type="ECO:0000256" key="1">
    <source>
        <dbReference type="SAM" id="MobiDB-lite"/>
    </source>
</evidence>
<feature type="region of interest" description="Disordered" evidence="1">
    <location>
        <begin position="1"/>
        <end position="23"/>
    </location>
</feature>
<organism evidence="2 3">
    <name type="scientific">Chelonoidis abingdonii</name>
    <name type="common">Abingdon island giant tortoise</name>
    <name type="synonym">Testudo abingdonii</name>
    <dbReference type="NCBI Taxonomy" id="106734"/>
    <lineage>
        <taxon>Eukaryota</taxon>
        <taxon>Metazoa</taxon>
        <taxon>Chordata</taxon>
        <taxon>Craniata</taxon>
        <taxon>Vertebrata</taxon>
        <taxon>Euteleostomi</taxon>
        <taxon>Archelosauria</taxon>
        <taxon>Testudinata</taxon>
        <taxon>Testudines</taxon>
        <taxon>Cryptodira</taxon>
        <taxon>Durocryptodira</taxon>
        <taxon>Testudinoidea</taxon>
        <taxon>Testudinidae</taxon>
        <taxon>Chelonoidis</taxon>
    </lineage>
</organism>
<evidence type="ECO:0000313" key="2">
    <source>
        <dbReference type="Ensembl" id="ENSCABP00000009925.1"/>
    </source>
</evidence>
<keyword evidence="3" id="KW-1185">Reference proteome</keyword>
<dbReference type="Proteomes" id="UP000694404">
    <property type="component" value="Unplaced"/>
</dbReference>